<dbReference type="PROSITE" id="PS50931">
    <property type="entry name" value="HTH_LYSR"/>
    <property type="match status" value="1"/>
</dbReference>
<evidence type="ECO:0000256" key="3">
    <source>
        <dbReference type="ARBA" id="ARBA00023125"/>
    </source>
</evidence>
<gene>
    <name evidence="6" type="ORF">VI08_15590</name>
</gene>
<comment type="similarity">
    <text evidence="1">Belongs to the LysR transcriptional regulatory family.</text>
</comment>
<reference evidence="6 7" key="1">
    <citation type="submission" date="2015-03" db="EMBL/GenBank/DDBJ databases">
        <title>Draft genome sequence of Luteibacter yeojuensis strain SU11.</title>
        <authorList>
            <person name="Sulaiman J."/>
            <person name="Priya K."/>
            <person name="Chan K.-G."/>
        </authorList>
    </citation>
    <scope>NUCLEOTIDE SEQUENCE [LARGE SCALE GENOMIC DNA]</scope>
    <source>
        <strain evidence="6 7">SU11</strain>
    </source>
</reference>
<proteinExistence type="inferred from homology"/>
<dbReference type="InterPro" id="IPR000847">
    <property type="entry name" value="LysR_HTH_N"/>
</dbReference>
<dbReference type="OrthoDB" id="9808620at2"/>
<keyword evidence="4" id="KW-0804">Transcription</keyword>
<evidence type="ECO:0000256" key="2">
    <source>
        <dbReference type="ARBA" id="ARBA00023015"/>
    </source>
</evidence>
<dbReference type="CDD" id="cd08420">
    <property type="entry name" value="PBP2_CysL_like"/>
    <property type="match status" value="1"/>
</dbReference>
<sequence length="293" mass="31692">MHNFSPRQLAVFVDIATTGSVRAASERLYLSQPAASMALAELERQIGEPLFDRERGRLRLNDRGRDLLPLARELVERHAEFGRRATGAVTALGGELRVGASNTVGNYLVGDLVGPFVDAHPSVALRLTVANTDRIAQGVLDHDVDIGCVEGPVAHPMLEARPWREDRLVVCARPGHPLARRKRLKPGDFAGERWVLRERGSATRALSERALAALPAGRTVLELDQSEAIKQAVIAGLGIACLPEVAVADAVATGRLAVLVTPFLDLRRGLSVLLHRQRYRGAVLEAFLGALGE</sequence>
<evidence type="ECO:0000313" key="6">
    <source>
        <dbReference type="EMBL" id="KJV29635.1"/>
    </source>
</evidence>
<evidence type="ECO:0000256" key="1">
    <source>
        <dbReference type="ARBA" id="ARBA00009437"/>
    </source>
</evidence>
<dbReference type="InterPro" id="IPR036388">
    <property type="entry name" value="WH-like_DNA-bd_sf"/>
</dbReference>
<dbReference type="Pfam" id="PF03466">
    <property type="entry name" value="LysR_substrate"/>
    <property type="match status" value="1"/>
</dbReference>
<keyword evidence="3" id="KW-0238">DNA-binding</keyword>
<dbReference type="SUPFAM" id="SSF46785">
    <property type="entry name" value="Winged helix' DNA-binding domain"/>
    <property type="match status" value="1"/>
</dbReference>
<keyword evidence="7" id="KW-1185">Reference proteome</keyword>
<protein>
    <submittedName>
        <fullName evidence="6">Transcriptional regulator</fullName>
    </submittedName>
</protein>
<dbReference type="Proteomes" id="UP000033651">
    <property type="component" value="Unassembled WGS sequence"/>
</dbReference>
<evidence type="ECO:0000313" key="7">
    <source>
        <dbReference type="Proteomes" id="UP000033651"/>
    </source>
</evidence>
<dbReference type="PANTHER" id="PTHR30126:SF94">
    <property type="entry name" value="LYSR FAMILY TRANSCRIPTIONAL REGULATOR"/>
    <property type="match status" value="1"/>
</dbReference>
<dbReference type="PRINTS" id="PR00039">
    <property type="entry name" value="HTHLYSR"/>
</dbReference>
<evidence type="ECO:0000256" key="4">
    <source>
        <dbReference type="ARBA" id="ARBA00023163"/>
    </source>
</evidence>
<dbReference type="Pfam" id="PF00126">
    <property type="entry name" value="HTH_1"/>
    <property type="match status" value="1"/>
</dbReference>
<dbReference type="InterPro" id="IPR005119">
    <property type="entry name" value="LysR_subst-bd"/>
</dbReference>
<feature type="domain" description="HTH lysR-type" evidence="5">
    <location>
        <begin position="4"/>
        <end position="61"/>
    </location>
</feature>
<comment type="caution">
    <text evidence="6">The sequence shown here is derived from an EMBL/GenBank/DDBJ whole genome shotgun (WGS) entry which is preliminary data.</text>
</comment>
<dbReference type="InterPro" id="IPR036390">
    <property type="entry name" value="WH_DNA-bd_sf"/>
</dbReference>
<evidence type="ECO:0000259" key="5">
    <source>
        <dbReference type="PROSITE" id="PS50931"/>
    </source>
</evidence>
<keyword evidence="2" id="KW-0805">Transcription regulation</keyword>
<name>A0A0F3KEH0_9GAMM</name>
<dbReference type="PATRIC" id="fig|345309.4.peg.2727"/>
<organism evidence="6 7">
    <name type="scientific">Luteibacter yeojuensis</name>
    <dbReference type="NCBI Taxonomy" id="345309"/>
    <lineage>
        <taxon>Bacteria</taxon>
        <taxon>Pseudomonadati</taxon>
        <taxon>Pseudomonadota</taxon>
        <taxon>Gammaproteobacteria</taxon>
        <taxon>Lysobacterales</taxon>
        <taxon>Rhodanobacteraceae</taxon>
        <taxon>Luteibacter</taxon>
    </lineage>
</organism>
<dbReference type="EMBL" id="JZRB01000035">
    <property type="protein sequence ID" value="KJV29635.1"/>
    <property type="molecule type" value="Genomic_DNA"/>
</dbReference>
<dbReference type="PANTHER" id="PTHR30126">
    <property type="entry name" value="HTH-TYPE TRANSCRIPTIONAL REGULATOR"/>
    <property type="match status" value="1"/>
</dbReference>
<dbReference type="GO" id="GO:0000976">
    <property type="term" value="F:transcription cis-regulatory region binding"/>
    <property type="evidence" value="ECO:0007669"/>
    <property type="project" value="TreeGrafter"/>
</dbReference>
<dbReference type="AlphaFoldDB" id="A0A0F3KEH0"/>
<dbReference type="Gene3D" id="1.10.10.10">
    <property type="entry name" value="Winged helix-like DNA-binding domain superfamily/Winged helix DNA-binding domain"/>
    <property type="match status" value="1"/>
</dbReference>
<accession>A0A0F3KEH0</accession>
<dbReference type="GO" id="GO:0003700">
    <property type="term" value="F:DNA-binding transcription factor activity"/>
    <property type="evidence" value="ECO:0007669"/>
    <property type="project" value="InterPro"/>
</dbReference>
<dbReference type="SUPFAM" id="SSF53850">
    <property type="entry name" value="Periplasmic binding protein-like II"/>
    <property type="match status" value="1"/>
</dbReference>
<dbReference type="Gene3D" id="3.40.190.290">
    <property type="match status" value="1"/>
</dbReference>
<dbReference type="RefSeq" id="WP_045830541.1">
    <property type="nucleotide sequence ID" value="NZ_JZRB01000035.1"/>
</dbReference>